<name>A0ABV4M4R9_9VIBR</name>
<organism evidence="2 3">
    <name type="scientific">Vibrio cortegadensis</name>
    <dbReference type="NCBI Taxonomy" id="1328770"/>
    <lineage>
        <taxon>Bacteria</taxon>
        <taxon>Pseudomonadati</taxon>
        <taxon>Pseudomonadota</taxon>
        <taxon>Gammaproteobacteria</taxon>
        <taxon>Vibrionales</taxon>
        <taxon>Vibrionaceae</taxon>
        <taxon>Vibrio</taxon>
    </lineage>
</organism>
<keyword evidence="3" id="KW-1185">Reference proteome</keyword>
<dbReference type="RefSeq" id="WP_261890109.1">
    <property type="nucleotide sequence ID" value="NZ_AP025473.1"/>
</dbReference>
<comment type="caution">
    <text evidence="2">The sequence shown here is derived from an EMBL/GenBank/DDBJ whole genome shotgun (WGS) entry which is preliminary data.</text>
</comment>
<feature type="transmembrane region" description="Helical" evidence="1">
    <location>
        <begin position="92"/>
        <end position="112"/>
    </location>
</feature>
<dbReference type="EMBL" id="JBGOOT010000003">
    <property type="protein sequence ID" value="MEZ8194528.1"/>
    <property type="molecule type" value="Genomic_DNA"/>
</dbReference>
<keyword evidence="1" id="KW-0472">Membrane</keyword>
<evidence type="ECO:0000256" key="1">
    <source>
        <dbReference type="SAM" id="Phobius"/>
    </source>
</evidence>
<reference evidence="2 3" key="1">
    <citation type="submission" date="2024-06" db="EMBL/GenBank/DDBJ databases">
        <authorList>
            <person name="Steensen K."/>
            <person name="Seneca J."/>
            <person name="Bartlau N."/>
            <person name="Yu A.X."/>
            <person name="Polz M.F."/>
        </authorList>
    </citation>
    <scope>NUCLEOTIDE SEQUENCE [LARGE SCALE GENOMIC DNA]</scope>
    <source>
        <strain evidence="2 3">FF146</strain>
    </source>
</reference>
<proteinExistence type="predicted"/>
<protein>
    <submittedName>
        <fullName evidence="2">Uncharacterized protein</fullName>
    </submittedName>
</protein>
<keyword evidence="1" id="KW-1133">Transmembrane helix</keyword>
<feature type="transmembrane region" description="Helical" evidence="1">
    <location>
        <begin position="21"/>
        <end position="42"/>
    </location>
</feature>
<keyword evidence="1" id="KW-0812">Transmembrane</keyword>
<gene>
    <name evidence="2" type="ORF">ACED38_06445</name>
</gene>
<dbReference type="Proteomes" id="UP001569153">
    <property type="component" value="Unassembled WGS sequence"/>
</dbReference>
<accession>A0ABV4M4R9</accession>
<sequence>MHNKTTIASKIWQGTKLFFKWLWLITMFIFGGIVFLGIPFAVFEYSFSLFELDLIETVMIIFIGVFCYYYIKLCKRNSATLGRKIMTPFVHQGHMLLLSSSIFLASIFAFNLDIELSITIPIIEIMGWFLFSGTLLYSYYRINAIGGQSESLIEEPTMDGVTE</sequence>
<feature type="transmembrane region" description="Helical" evidence="1">
    <location>
        <begin position="54"/>
        <end position="71"/>
    </location>
</feature>
<evidence type="ECO:0000313" key="2">
    <source>
        <dbReference type="EMBL" id="MEZ8194528.1"/>
    </source>
</evidence>
<evidence type="ECO:0000313" key="3">
    <source>
        <dbReference type="Proteomes" id="UP001569153"/>
    </source>
</evidence>
<feature type="transmembrane region" description="Helical" evidence="1">
    <location>
        <begin position="118"/>
        <end position="140"/>
    </location>
</feature>